<name>A0A512BGN1_9BACT</name>
<organism evidence="1 2">
    <name type="scientific">Segetibacter aerophilus</name>
    <dbReference type="NCBI Taxonomy" id="670293"/>
    <lineage>
        <taxon>Bacteria</taxon>
        <taxon>Pseudomonadati</taxon>
        <taxon>Bacteroidota</taxon>
        <taxon>Chitinophagia</taxon>
        <taxon>Chitinophagales</taxon>
        <taxon>Chitinophagaceae</taxon>
        <taxon>Segetibacter</taxon>
    </lineage>
</organism>
<evidence type="ECO:0000313" key="1">
    <source>
        <dbReference type="EMBL" id="GEO11123.1"/>
    </source>
</evidence>
<dbReference type="OrthoDB" id="675769at2"/>
<accession>A0A512BGN1</accession>
<keyword evidence="2" id="KW-1185">Reference proteome</keyword>
<proteinExistence type="predicted"/>
<gene>
    <name evidence="1" type="ORF">SAE01_36190</name>
</gene>
<dbReference type="AlphaFoldDB" id="A0A512BGN1"/>
<reference evidence="1 2" key="1">
    <citation type="submission" date="2019-07" db="EMBL/GenBank/DDBJ databases">
        <title>Whole genome shotgun sequence of Segetibacter aerophilus NBRC 106135.</title>
        <authorList>
            <person name="Hosoyama A."/>
            <person name="Uohara A."/>
            <person name="Ohji S."/>
            <person name="Ichikawa N."/>
        </authorList>
    </citation>
    <scope>NUCLEOTIDE SEQUENCE [LARGE SCALE GENOMIC DNA]</scope>
    <source>
        <strain evidence="1 2">NBRC 106135</strain>
    </source>
</reference>
<dbReference type="RefSeq" id="WP_147205234.1">
    <property type="nucleotide sequence ID" value="NZ_BJYT01000016.1"/>
</dbReference>
<dbReference type="Proteomes" id="UP000321513">
    <property type="component" value="Unassembled WGS sequence"/>
</dbReference>
<comment type="caution">
    <text evidence="1">The sequence shown here is derived from an EMBL/GenBank/DDBJ whole genome shotgun (WGS) entry which is preliminary data.</text>
</comment>
<evidence type="ECO:0000313" key="2">
    <source>
        <dbReference type="Proteomes" id="UP000321513"/>
    </source>
</evidence>
<protein>
    <submittedName>
        <fullName evidence="1">Uncharacterized protein</fullName>
    </submittedName>
</protein>
<dbReference type="EMBL" id="BJYT01000016">
    <property type="protein sequence ID" value="GEO11123.1"/>
    <property type="molecule type" value="Genomic_DNA"/>
</dbReference>
<sequence>MHYKRMYLFDDNSELDRLIEENCEGNLRIKKVKFKFIISKGLTVKAHHKKQYEQSGFGLRIQAGPGALANDPNANIGTLQYLFGGSTKQITEIINQLKSWGIIYVFKEAVRGESSRKYKFTPHYEGQDMTMRWFSRKDAKFIEKWHNLWQERLKDPLYQRTQDILDDNIKLSDEGLEFLKNKYQGHKGVSDLVEAYRLGCVRDNWIHLNEILKGILIKDEDIVLFQFLLMNAQVYPRKKTKRLFHTFCNLKRCYRKFILLDGRPLLETDISNSQPTFSVALINSYLKEKKPQLYGKHDMRVYEKHCREGNFYEVIAGKAGVDITDGEQRDQFKEDFYKQIFFAVNSGRSTPIMEAFTQLFPTAARAISGLKKGNYKRFALELQGLEAELMVYTVYKQLLDEGHVVLPLHDAIYSNNEETKQRAEELIKLQFQVKHGMQVAVKNKKNDGMGTSVCKATVGTGEAANEVFQQQPLTVIESRQEVSSVAVNETPINLEAMVDGQSLTPDQLAKVVAFIRKEVINGKTDIKNAA</sequence>